<accession>A0A5A7NAK1</accession>
<dbReference type="AlphaFoldDB" id="A0A5A7NAK1"/>
<evidence type="ECO:0000313" key="1">
    <source>
        <dbReference type="EMBL" id="GER04500.1"/>
    </source>
</evidence>
<dbReference type="InterPro" id="IPR027417">
    <property type="entry name" value="P-loop_NTPase"/>
</dbReference>
<dbReference type="Proteomes" id="UP000324996">
    <property type="component" value="Unassembled WGS sequence"/>
</dbReference>
<reference evidence="1 2" key="1">
    <citation type="submission" date="2019-09" db="EMBL/GenBank/DDBJ databases">
        <title>NBRP : Genome information of microbial organism related human and environment.</title>
        <authorList>
            <person name="Hattori M."/>
            <person name="Oshima K."/>
            <person name="Inaba H."/>
            <person name="Suda W."/>
            <person name="Sakamoto M."/>
            <person name="Iino T."/>
            <person name="Kitahara M."/>
            <person name="Oshida Y."/>
            <person name="Iida T."/>
            <person name="Kudo T."/>
            <person name="Itoh T."/>
            <person name="Ohkuma M."/>
        </authorList>
    </citation>
    <scope>NUCLEOTIDE SEQUENCE [LARGE SCALE GENOMIC DNA]</scope>
    <source>
        <strain evidence="1 2">Q-1</strain>
    </source>
</reference>
<dbReference type="SUPFAM" id="SSF52540">
    <property type="entry name" value="P-loop containing nucleoside triphosphate hydrolases"/>
    <property type="match status" value="1"/>
</dbReference>
<comment type="caution">
    <text evidence="1">The sequence shown here is derived from an EMBL/GenBank/DDBJ whole genome shotgun (WGS) entry which is preliminary data.</text>
</comment>
<gene>
    <name evidence="1" type="ORF">JCM17846_21820</name>
</gene>
<proteinExistence type="predicted"/>
<keyword evidence="2" id="KW-1185">Reference proteome</keyword>
<organism evidence="1 2">
    <name type="scientific">Iodidimonas nitroreducens</name>
    <dbReference type="NCBI Taxonomy" id="1236968"/>
    <lineage>
        <taxon>Bacteria</taxon>
        <taxon>Pseudomonadati</taxon>
        <taxon>Pseudomonadota</taxon>
        <taxon>Alphaproteobacteria</taxon>
        <taxon>Iodidimonadales</taxon>
        <taxon>Iodidimonadaceae</taxon>
        <taxon>Iodidimonas</taxon>
    </lineage>
</organism>
<evidence type="ECO:0008006" key="3">
    <source>
        <dbReference type="Google" id="ProtNLM"/>
    </source>
</evidence>
<name>A0A5A7NAK1_9PROT</name>
<dbReference type="EMBL" id="BKCN01000011">
    <property type="protein sequence ID" value="GER04500.1"/>
    <property type="molecule type" value="Genomic_DNA"/>
</dbReference>
<protein>
    <recommendedName>
        <fullName evidence="3">ABC transporter ATP-binding protein</fullName>
    </recommendedName>
</protein>
<evidence type="ECO:0000313" key="2">
    <source>
        <dbReference type="Proteomes" id="UP000324996"/>
    </source>
</evidence>
<dbReference type="Gene3D" id="3.40.50.300">
    <property type="entry name" value="P-loop containing nucleotide triphosphate hydrolases"/>
    <property type="match status" value="1"/>
</dbReference>
<dbReference type="RefSeq" id="WP_313981199.1">
    <property type="nucleotide sequence ID" value="NZ_BKCN01000011.1"/>
</dbReference>
<sequence>MALLTDLNDEGMTIIIVTHDDAVAATAHRQIFVKDGQIISDHVHEQS</sequence>